<feature type="transmembrane region" description="Helical" evidence="2">
    <location>
        <begin position="230"/>
        <end position="253"/>
    </location>
</feature>
<dbReference type="OrthoDB" id="5417811at2759"/>
<evidence type="ECO:0000256" key="1">
    <source>
        <dbReference type="SAM" id="MobiDB-lite"/>
    </source>
</evidence>
<keyword evidence="2" id="KW-0812">Transmembrane</keyword>
<feature type="region of interest" description="Disordered" evidence="1">
    <location>
        <begin position="147"/>
        <end position="183"/>
    </location>
</feature>
<feature type="compositionally biased region" description="Polar residues" evidence="1">
    <location>
        <begin position="314"/>
        <end position="328"/>
    </location>
</feature>
<evidence type="ECO:0000256" key="2">
    <source>
        <dbReference type="SAM" id="Phobius"/>
    </source>
</evidence>
<keyword evidence="4" id="KW-1185">Reference proteome</keyword>
<reference evidence="3 4" key="1">
    <citation type="submission" date="2015-07" db="EMBL/GenBank/DDBJ databases">
        <title>Comparative genomics of the Sigatoka disease complex on banana suggests a link between parallel evolutionary changes in Pseudocercospora fijiensis and Pseudocercospora eumusae and increased virulence on the banana host.</title>
        <authorList>
            <person name="Chang T.-C."/>
            <person name="Salvucci A."/>
            <person name="Crous P.W."/>
            <person name="Stergiopoulos I."/>
        </authorList>
    </citation>
    <scope>NUCLEOTIDE SEQUENCE [LARGE SCALE GENOMIC DNA]</scope>
    <source>
        <strain evidence="3 4">CBS 114824</strain>
    </source>
</reference>
<dbReference type="Proteomes" id="UP000070133">
    <property type="component" value="Unassembled WGS sequence"/>
</dbReference>
<feature type="compositionally biased region" description="Low complexity" evidence="1">
    <location>
        <begin position="96"/>
        <end position="109"/>
    </location>
</feature>
<sequence>MQHFGTTMATSPLPDSTALEAGIIEDERPSRLSRVQDNVRNLLRTSVFGSVVNSPTSPTRPRHPESPGHLQTHPVQNPLRSHPPSPVLNQRARTEVLPSPTESTVSSESDNSEHARRPPGSYYQNIQRMAHQSAMFNSRAVAALNHPDLSDPSLTDLSQQKTKRRQHRGWARSRTGSGSRSVHGKRTVIVKRAAGSQGLLLTLASLLLAALVATYVSLATTVQGVTTTFHVLFILGILLATIVFSHALIRFFLASRRRSRNLPTFVRAARHDHYRQRHHGPRHQHSRQMPTLAGETEAFVPSAPIQVLVPGDEAQTTNNTNDSTSAPQTPHDWEKPVQAVKNPPPAYGRWRNSVRANPDLLHWQMIPSPVIPGTPEQPSPTYEEAMSEAMAAAQSHPGSHPPSYMTRDSPARRREMLEARAGLARSQAVEPETEPEMFEVRPLHNAASGGHGPNVGLAI</sequence>
<proteinExistence type="predicted"/>
<feature type="transmembrane region" description="Helical" evidence="2">
    <location>
        <begin position="199"/>
        <end position="218"/>
    </location>
</feature>
<gene>
    <name evidence="3" type="ORF">AC578_1023</name>
</gene>
<name>A0A139HTQ6_9PEZI</name>
<comment type="caution">
    <text evidence="3">The sequence shown here is derived from an EMBL/GenBank/DDBJ whole genome shotgun (WGS) entry which is preliminary data.</text>
</comment>
<evidence type="ECO:0000313" key="3">
    <source>
        <dbReference type="EMBL" id="KXT05773.1"/>
    </source>
</evidence>
<feature type="region of interest" description="Disordered" evidence="1">
    <location>
        <begin position="50"/>
        <end position="120"/>
    </location>
</feature>
<organism evidence="3 4">
    <name type="scientific">Pseudocercospora eumusae</name>
    <dbReference type="NCBI Taxonomy" id="321146"/>
    <lineage>
        <taxon>Eukaryota</taxon>
        <taxon>Fungi</taxon>
        <taxon>Dikarya</taxon>
        <taxon>Ascomycota</taxon>
        <taxon>Pezizomycotina</taxon>
        <taxon>Dothideomycetes</taxon>
        <taxon>Dothideomycetidae</taxon>
        <taxon>Mycosphaerellales</taxon>
        <taxon>Mycosphaerellaceae</taxon>
        <taxon>Pseudocercospora</taxon>
    </lineage>
</organism>
<protein>
    <submittedName>
        <fullName evidence="3">Uncharacterized protein</fullName>
    </submittedName>
</protein>
<feature type="region of interest" description="Disordered" evidence="1">
    <location>
        <begin position="313"/>
        <end position="337"/>
    </location>
</feature>
<dbReference type="AlphaFoldDB" id="A0A139HTQ6"/>
<feature type="compositionally biased region" description="Polar residues" evidence="1">
    <location>
        <begin position="50"/>
        <end position="59"/>
    </location>
</feature>
<accession>A0A139HTQ6</accession>
<keyword evidence="2" id="KW-1133">Transmembrane helix</keyword>
<keyword evidence="2" id="KW-0472">Membrane</keyword>
<evidence type="ECO:0000313" key="4">
    <source>
        <dbReference type="Proteomes" id="UP000070133"/>
    </source>
</evidence>
<dbReference type="EMBL" id="LFZN01000010">
    <property type="protein sequence ID" value="KXT05773.1"/>
    <property type="molecule type" value="Genomic_DNA"/>
</dbReference>
<feature type="compositionally biased region" description="Basic residues" evidence="1">
    <location>
        <begin position="161"/>
        <end position="171"/>
    </location>
</feature>